<accession>A0A0E9SSR8</accession>
<proteinExistence type="predicted"/>
<dbReference type="AlphaFoldDB" id="A0A0E9SSR8"/>
<organism evidence="1">
    <name type="scientific">Anguilla anguilla</name>
    <name type="common">European freshwater eel</name>
    <name type="synonym">Muraena anguilla</name>
    <dbReference type="NCBI Taxonomy" id="7936"/>
    <lineage>
        <taxon>Eukaryota</taxon>
        <taxon>Metazoa</taxon>
        <taxon>Chordata</taxon>
        <taxon>Craniata</taxon>
        <taxon>Vertebrata</taxon>
        <taxon>Euteleostomi</taxon>
        <taxon>Actinopterygii</taxon>
        <taxon>Neopterygii</taxon>
        <taxon>Teleostei</taxon>
        <taxon>Anguilliformes</taxon>
        <taxon>Anguillidae</taxon>
        <taxon>Anguilla</taxon>
    </lineage>
</organism>
<name>A0A0E9SSR8_ANGAN</name>
<reference evidence="1" key="2">
    <citation type="journal article" date="2015" name="Fish Shellfish Immunol.">
        <title>Early steps in the European eel (Anguilla anguilla)-Vibrio vulnificus interaction in the gills: Role of the RtxA13 toxin.</title>
        <authorList>
            <person name="Callol A."/>
            <person name="Pajuelo D."/>
            <person name="Ebbesson L."/>
            <person name="Teles M."/>
            <person name="MacKenzie S."/>
            <person name="Amaro C."/>
        </authorList>
    </citation>
    <scope>NUCLEOTIDE SEQUENCE</scope>
</reference>
<protein>
    <submittedName>
        <fullName evidence="1">Uncharacterized protein</fullName>
    </submittedName>
</protein>
<reference evidence="1" key="1">
    <citation type="submission" date="2014-11" db="EMBL/GenBank/DDBJ databases">
        <authorList>
            <person name="Amaro Gonzalez C."/>
        </authorList>
    </citation>
    <scope>NUCLEOTIDE SEQUENCE</scope>
</reference>
<sequence>MGPICFLKCGGPMFVLTAALKNCMPAH</sequence>
<dbReference type="EMBL" id="GBXM01064300">
    <property type="protein sequence ID" value="JAH44277.1"/>
    <property type="molecule type" value="Transcribed_RNA"/>
</dbReference>
<evidence type="ECO:0000313" key="1">
    <source>
        <dbReference type="EMBL" id="JAH44277.1"/>
    </source>
</evidence>